<keyword evidence="2" id="KW-1133">Transmembrane helix</keyword>
<feature type="signal peptide" evidence="3">
    <location>
        <begin position="1"/>
        <end position="22"/>
    </location>
</feature>
<feature type="compositionally biased region" description="Pro residues" evidence="1">
    <location>
        <begin position="84"/>
        <end position="98"/>
    </location>
</feature>
<keyword evidence="2" id="KW-0812">Transmembrane</keyword>
<evidence type="ECO:0000256" key="3">
    <source>
        <dbReference type="SAM" id="SignalP"/>
    </source>
</evidence>
<gene>
    <name evidence="4" type="ORF">IC235_08430</name>
</gene>
<feature type="transmembrane region" description="Helical" evidence="2">
    <location>
        <begin position="38"/>
        <end position="57"/>
    </location>
</feature>
<keyword evidence="3" id="KW-0732">Signal</keyword>
<reference evidence="4" key="1">
    <citation type="submission" date="2020-09" db="EMBL/GenBank/DDBJ databases">
        <authorList>
            <person name="Kim M.K."/>
        </authorList>
    </citation>
    <scope>NUCLEOTIDE SEQUENCE</scope>
    <source>
        <strain evidence="4">BT664</strain>
    </source>
</reference>
<sequence length="112" mass="11188">MLTTRFFLLTAAGLFSTFLASAQSTTPAGPQATDVLSWVTWWVAGVVLLMALINGATATAAAQRQYSAAAAEQTPAPVAGPVAPTEPTPAHAPAPTPTPAFAAAATPEAIAA</sequence>
<evidence type="ECO:0000313" key="5">
    <source>
        <dbReference type="Proteomes" id="UP000612233"/>
    </source>
</evidence>
<evidence type="ECO:0000256" key="1">
    <source>
        <dbReference type="SAM" id="MobiDB-lite"/>
    </source>
</evidence>
<dbReference type="EMBL" id="JACXAD010000007">
    <property type="protein sequence ID" value="MBD2767919.1"/>
    <property type="molecule type" value="Genomic_DNA"/>
</dbReference>
<dbReference type="Proteomes" id="UP000612233">
    <property type="component" value="Unassembled WGS sequence"/>
</dbReference>
<accession>A0A927GJ93</accession>
<keyword evidence="5" id="KW-1185">Reference proteome</keyword>
<evidence type="ECO:0000256" key="2">
    <source>
        <dbReference type="SAM" id="Phobius"/>
    </source>
</evidence>
<feature type="compositionally biased region" description="Low complexity" evidence="1">
    <location>
        <begin position="73"/>
        <end position="83"/>
    </location>
</feature>
<evidence type="ECO:0000313" key="4">
    <source>
        <dbReference type="EMBL" id="MBD2767919.1"/>
    </source>
</evidence>
<feature type="chain" id="PRO_5037127807" evidence="3">
    <location>
        <begin position="23"/>
        <end position="112"/>
    </location>
</feature>
<organism evidence="4 5">
    <name type="scientific">Hymenobacter montanus</name>
    <dbReference type="NCBI Taxonomy" id="2771359"/>
    <lineage>
        <taxon>Bacteria</taxon>
        <taxon>Pseudomonadati</taxon>
        <taxon>Bacteroidota</taxon>
        <taxon>Cytophagia</taxon>
        <taxon>Cytophagales</taxon>
        <taxon>Hymenobacteraceae</taxon>
        <taxon>Hymenobacter</taxon>
    </lineage>
</organism>
<comment type="caution">
    <text evidence="4">The sequence shown here is derived from an EMBL/GenBank/DDBJ whole genome shotgun (WGS) entry which is preliminary data.</text>
</comment>
<feature type="compositionally biased region" description="Low complexity" evidence="1">
    <location>
        <begin position="99"/>
        <end position="112"/>
    </location>
</feature>
<keyword evidence="2" id="KW-0472">Membrane</keyword>
<protein>
    <submittedName>
        <fullName evidence="4">Uncharacterized protein</fullName>
    </submittedName>
</protein>
<dbReference type="AlphaFoldDB" id="A0A927GJ93"/>
<feature type="region of interest" description="Disordered" evidence="1">
    <location>
        <begin position="73"/>
        <end position="112"/>
    </location>
</feature>
<dbReference type="RefSeq" id="WP_191004733.1">
    <property type="nucleotide sequence ID" value="NZ_JACXAD010000007.1"/>
</dbReference>
<proteinExistence type="predicted"/>
<name>A0A927GJ93_9BACT</name>